<dbReference type="AlphaFoldDB" id="A0A2R7Z1X5"/>
<gene>
    <name evidence="8" type="ORF">C7S10_02505</name>
</gene>
<dbReference type="FunFam" id="3.40.50.720:FF:000003">
    <property type="entry name" value="S-(hydroxymethyl)glutathione dehydrogenase"/>
    <property type="match status" value="1"/>
</dbReference>
<comment type="similarity">
    <text evidence="2 6">Belongs to the zinc-containing alcohol dehydrogenase family.</text>
</comment>
<dbReference type="InterPro" id="IPR013149">
    <property type="entry name" value="ADH-like_C"/>
</dbReference>
<evidence type="ECO:0000256" key="4">
    <source>
        <dbReference type="ARBA" id="ARBA00022833"/>
    </source>
</evidence>
<dbReference type="InterPro" id="IPR036291">
    <property type="entry name" value="NAD(P)-bd_dom_sf"/>
</dbReference>
<evidence type="ECO:0000259" key="7">
    <source>
        <dbReference type="SMART" id="SM00829"/>
    </source>
</evidence>
<organism evidence="8 9">
    <name type="scientific">Nocardioides currus</name>
    <dbReference type="NCBI Taxonomy" id="2133958"/>
    <lineage>
        <taxon>Bacteria</taxon>
        <taxon>Bacillati</taxon>
        <taxon>Actinomycetota</taxon>
        <taxon>Actinomycetes</taxon>
        <taxon>Propionibacteriales</taxon>
        <taxon>Nocardioidaceae</taxon>
        <taxon>Nocardioides</taxon>
    </lineage>
</organism>
<reference evidence="8 9" key="1">
    <citation type="submission" date="2018-03" db="EMBL/GenBank/DDBJ databases">
        <authorList>
            <person name="Keele B.F."/>
        </authorList>
    </citation>
    <scope>NUCLEOTIDE SEQUENCE [LARGE SCALE GENOMIC DNA]</scope>
    <source>
        <strain evidence="8 9">IB-3</strain>
    </source>
</reference>
<sequence length="356" mass="36919">MSTTTRAWFQREQDGPLELAEVTLADPGPHAVRVRIQATGVCQSQAYWMGQPRPMPLLFGHEGYGVVEAVGDEVSRTAVGDTVMVTWLPSPESATRAPGRTEATLADGSTAFWTNVSTWQEQTVVDEQYVVTLDEGLRDPAIALVGCAVPTGAGALINAARFTEGDTVAVIGLGGVGLSAVAAASILGAGSVIAIDLTDEKLAFSKQFGATHTVNSGQEDPVAAVKALASGRSGNPGVDAVIDCVGLPSTIAQSVAMAADGKVSLHRGGTVAVVGVPKSGIELDPIELLTKEKALVGTLGGGAGHDQLRLFCDWTRDGRLDLPAMITDTYSFEQVPEAMEALKAGKILGRSIVTID</sequence>
<dbReference type="Gene3D" id="3.40.50.720">
    <property type="entry name" value="NAD(P)-binding Rossmann-like Domain"/>
    <property type="match status" value="1"/>
</dbReference>
<dbReference type="Pfam" id="PF08240">
    <property type="entry name" value="ADH_N"/>
    <property type="match status" value="1"/>
</dbReference>
<feature type="domain" description="Enoyl reductase (ER)" evidence="7">
    <location>
        <begin position="15"/>
        <end position="353"/>
    </location>
</feature>
<protein>
    <submittedName>
        <fullName evidence="8">Alcohol dehydrogenase</fullName>
    </submittedName>
</protein>
<dbReference type="GO" id="GO:0008270">
    <property type="term" value="F:zinc ion binding"/>
    <property type="evidence" value="ECO:0007669"/>
    <property type="project" value="InterPro"/>
</dbReference>
<dbReference type="GO" id="GO:0016491">
    <property type="term" value="F:oxidoreductase activity"/>
    <property type="evidence" value="ECO:0007669"/>
    <property type="project" value="UniProtKB-KW"/>
</dbReference>
<dbReference type="InterPro" id="IPR020843">
    <property type="entry name" value="ER"/>
</dbReference>
<evidence type="ECO:0000256" key="2">
    <source>
        <dbReference type="ARBA" id="ARBA00008072"/>
    </source>
</evidence>
<evidence type="ECO:0000256" key="6">
    <source>
        <dbReference type="RuleBase" id="RU361277"/>
    </source>
</evidence>
<comment type="cofactor">
    <cofactor evidence="1 6">
        <name>Zn(2+)</name>
        <dbReference type="ChEBI" id="CHEBI:29105"/>
    </cofactor>
</comment>
<dbReference type="SUPFAM" id="SSF51735">
    <property type="entry name" value="NAD(P)-binding Rossmann-fold domains"/>
    <property type="match status" value="1"/>
</dbReference>
<evidence type="ECO:0000256" key="1">
    <source>
        <dbReference type="ARBA" id="ARBA00001947"/>
    </source>
</evidence>
<keyword evidence="3 6" id="KW-0479">Metal-binding</keyword>
<dbReference type="RefSeq" id="WP_108342808.1">
    <property type="nucleotide sequence ID" value="NZ_PYXZ01000001.1"/>
</dbReference>
<dbReference type="PANTHER" id="PTHR43350:SF17">
    <property type="entry name" value="NAD-DEPENDENT ALCOHOL DEHYDROGENASE"/>
    <property type="match status" value="1"/>
</dbReference>
<dbReference type="Pfam" id="PF00107">
    <property type="entry name" value="ADH_zinc_N"/>
    <property type="match status" value="1"/>
</dbReference>
<dbReference type="SUPFAM" id="SSF50129">
    <property type="entry name" value="GroES-like"/>
    <property type="match status" value="1"/>
</dbReference>
<evidence type="ECO:0000256" key="5">
    <source>
        <dbReference type="ARBA" id="ARBA00023002"/>
    </source>
</evidence>
<dbReference type="InterPro" id="IPR002328">
    <property type="entry name" value="ADH_Zn_CS"/>
</dbReference>
<dbReference type="PROSITE" id="PS00059">
    <property type="entry name" value="ADH_ZINC"/>
    <property type="match status" value="1"/>
</dbReference>
<name>A0A2R7Z1X5_9ACTN</name>
<dbReference type="SMART" id="SM00829">
    <property type="entry name" value="PKS_ER"/>
    <property type="match status" value="1"/>
</dbReference>
<accession>A0A2R7Z1X5</accession>
<keyword evidence="5" id="KW-0560">Oxidoreductase</keyword>
<dbReference type="Gene3D" id="3.90.180.10">
    <property type="entry name" value="Medium-chain alcohol dehydrogenases, catalytic domain"/>
    <property type="match status" value="1"/>
</dbReference>
<dbReference type="OrthoDB" id="334894at2"/>
<evidence type="ECO:0000256" key="3">
    <source>
        <dbReference type="ARBA" id="ARBA00022723"/>
    </source>
</evidence>
<comment type="caution">
    <text evidence="8">The sequence shown here is derived from an EMBL/GenBank/DDBJ whole genome shotgun (WGS) entry which is preliminary data.</text>
</comment>
<dbReference type="InterPro" id="IPR013154">
    <property type="entry name" value="ADH-like_N"/>
</dbReference>
<proteinExistence type="inferred from homology"/>
<dbReference type="Proteomes" id="UP000244867">
    <property type="component" value="Unassembled WGS sequence"/>
</dbReference>
<dbReference type="PANTHER" id="PTHR43350">
    <property type="entry name" value="NAD-DEPENDENT ALCOHOL DEHYDROGENASE"/>
    <property type="match status" value="1"/>
</dbReference>
<evidence type="ECO:0000313" key="9">
    <source>
        <dbReference type="Proteomes" id="UP000244867"/>
    </source>
</evidence>
<keyword evidence="9" id="KW-1185">Reference proteome</keyword>
<keyword evidence="4 6" id="KW-0862">Zinc</keyword>
<evidence type="ECO:0000313" key="8">
    <source>
        <dbReference type="EMBL" id="PUA82622.1"/>
    </source>
</evidence>
<dbReference type="InterPro" id="IPR011032">
    <property type="entry name" value="GroES-like_sf"/>
</dbReference>
<dbReference type="EMBL" id="PYXZ01000001">
    <property type="protein sequence ID" value="PUA82622.1"/>
    <property type="molecule type" value="Genomic_DNA"/>
</dbReference>